<dbReference type="OrthoDB" id="1433654at2759"/>
<organism evidence="1 2">
    <name type="scientific">Senna tora</name>
    <dbReference type="NCBI Taxonomy" id="362788"/>
    <lineage>
        <taxon>Eukaryota</taxon>
        <taxon>Viridiplantae</taxon>
        <taxon>Streptophyta</taxon>
        <taxon>Embryophyta</taxon>
        <taxon>Tracheophyta</taxon>
        <taxon>Spermatophyta</taxon>
        <taxon>Magnoliopsida</taxon>
        <taxon>eudicotyledons</taxon>
        <taxon>Gunneridae</taxon>
        <taxon>Pentapetalae</taxon>
        <taxon>rosids</taxon>
        <taxon>fabids</taxon>
        <taxon>Fabales</taxon>
        <taxon>Fabaceae</taxon>
        <taxon>Caesalpinioideae</taxon>
        <taxon>Cassia clade</taxon>
        <taxon>Senna</taxon>
    </lineage>
</organism>
<accession>A0A834WPM0</accession>
<evidence type="ECO:0000313" key="2">
    <source>
        <dbReference type="Proteomes" id="UP000634136"/>
    </source>
</evidence>
<proteinExistence type="predicted"/>
<gene>
    <name evidence="1" type="ORF">G2W53_013683</name>
</gene>
<dbReference type="AlphaFoldDB" id="A0A834WPM0"/>
<name>A0A834WPM0_9FABA</name>
<evidence type="ECO:0000313" key="1">
    <source>
        <dbReference type="EMBL" id="KAF7831350.1"/>
    </source>
</evidence>
<comment type="caution">
    <text evidence="1">The sequence shown here is derived from an EMBL/GenBank/DDBJ whole genome shotgun (WGS) entry which is preliminary data.</text>
</comment>
<dbReference type="Proteomes" id="UP000634136">
    <property type="component" value="Unassembled WGS sequence"/>
</dbReference>
<sequence length="61" mass="6773">MSPCNPLPNWLQFEANASVSNFNNFLQAIPSHEEVTAALFSMHPYKAAGINGFQPAFFQKT</sequence>
<dbReference type="EMBL" id="JAAIUW010000005">
    <property type="protein sequence ID" value="KAF7831350.1"/>
    <property type="molecule type" value="Genomic_DNA"/>
</dbReference>
<keyword evidence="2" id="KW-1185">Reference proteome</keyword>
<protein>
    <submittedName>
        <fullName evidence="1">Ribonuclease H</fullName>
    </submittedName>
</protein>
<reference evidence="1" key="1">
    <citation type="submission" date="2020-09" db="EMBL/GenBank/DDBJ databases">
        <title>Genome-Enabled Discovery of Anthraquinone Biosynthesis in Senna tora.</title>
        <authorList>
            <person name="Kang S.-H."/>
            <person name="Pandey R.P."/>
            <person name="Lee C.-M."/>
            <person name="Sim J.-S."/>
            <person name="Jeong J.-T."/>
            <person name="Choi B.-S."/>
            <person name="Jung M."/>
            <person name="Ginzburg D."/>
            <person name="Zhao K."/>
            <person name="Won S.Y."/>
            <person name="Oh T.-J."/>
            <person name="Yu Y."/>
            <person name="Kim N.-H."/>
            <person name="Lee O.R."/>
            <person name="Lee T.-H."/>
            <person name="Bashyal P."/>
            <person name="Kim T.-S."/>
            <person name="Lee W.-H."/>
            <person name="Kawkins C."/>
            <person name="Kim C.-K."/>
            <person name="Kim J.S."/>
            <person name="Ahn B.O."/>
            <person name="Rhee S.Y."/>
            <person name="Sohng J.K."/>
        </authorList>
    </citation>
    <scope>NUCLEOTIDE SEQUENCE</scope>
    <source>
        <tissue evidence="1">Leaf</tissue>
    </source>
</reference>